<evidence type="ECO:0008006" key="4">
    <source>
        <dbReference type="Google" id="ProtNLM"/>
    </source>
</evidence>
<dbReference type="AlphaFoldDB" id="A0A1B7W143"/>
<dbReference type="PATRIC" id="fig|1710894.3.peg.723"/>
<dbReference type="Pfam" id="PF11282">
    <property type="entry name" value="DUF3082"/>
    <property type="match status" value="1"/>
</dbReference>
<organism evidence="2 3">
    <name type="scientific">Aphanizomenon flos-aquae LD13</name>
    <dbReference type="NCBI Taxonomy" id="1710894"/>
    <lineage>
        <taxon>Bacteria</taxon>
        <taxon>Bacillati</taxon>
        <taxon>Cyanobacteriota</taxon>
        <taxon>Cyanophyceae</taxon>
        <taxon>Nostocales</taxon>
        <taxon>Aphanizomenonaceae</taxon>
        <taxon>Aphanizomenon</taxon>
    </lineage>
</organism>
<dbReference type="InterPro" id="IPR021434">
    <property type="entry name" value="DUF3082"/>
</dbReference>
<dbReference type="PANTHER" id="PTHR35733">
    <property type="entry name" value="OS02G0307800 PROTEIN"/>
    <property type="match status" value="1"/>
</dbReference>
<sequence>MNQPQKTPSADSSTQVQATPLRCIIGSTISGGFAFATYSLMIAIATTFANKPTHSDNQTVINIASAVRTLVVGIVALGAGIFGLVALGLFALSIQLFIQQLSNPKSS</sequence>
<dbReference type="STRING" id="1803587.GCA_001593825_00008"/>
<comment type="caution">
    <text evidence="2">The sequence shown here is derived from an EMBL/GenBank/DDBJ whole genome shotgun (WGS) entry which is preliminary data.</text>
</comment>
<feature type="transmembrane region" description="Helical" evidence="1">
    <location>
        <begin position="69"/>
        <end position="98"/>
    </location>
</feature>
<keyword evidence="1" id="KW-1133">Transmembrane helix</keyword>
<evidence type="ECO:0000313" key="3">
    <source>
        <dbReference type="Proteomes" id="UP000092382"/>
    </source>
</evidence>
<dbReference type="Proteomes" id="UP000092382">
    <property type="component" value="Unassembled WGS sequence"/>
</dbReference>
<protein>
    <recommendedName>
        <fullName evidence="4">DUF3082 domain-containing protein</fullName>
    </recommendedName>
</protein>
<feature type="transmembrane region" description="Helical" evidence="1">
    <location>
        <begin position="21"/>
        <end position="49"/>
    </location>
</feature>
<evidence type="ECO:0000256" key="1">
    <source>
        <dbReference type="SAM" id="Phobius"/>
    </source>
</evidence>
<keyword evidence="1" id="KW-0472">Membrane</keyword>
<evidence type="ECO:0000313" key="2">
    <source>
        <dbReference type="EMBL" id="OBQ26987.1"/>
    </source>
</evidence>
<dbReference type="PANTHER" id="PTHR35733:SF1">
    <property type="entry name" value="OS02G0307800 PROTEIN"/>
    <property type="match status" value="1"/>
</dbReference>
<accession>A0A1B7W143</accession>
<keyword evidence="1" id="KW-0812">Transmembrane</keyword>
<gene>
    <name evidence="2" type="ORF">AN481_02790</name>
</gene>
<name>A0A1B7W143_APHFL</name>
<reference evidence="2 3" key="1">
    <citation type="submission" date="2015-09" db="EMBL/GenBank/DDBJ databases">
        <title>Whole genome shotgun sequence assembly of Aphanizomenon flos-aquae UKL13.</title>
        <authorList>
            <person name="Driscoll C."/>
        </authorList>
    </citation>
    <scope>NUCLEOTIDE SEQUENCE [LARGE SCALE GENOMIC DNA]</scope>
    <source>
        <strain evidence="2">MDT13</strain>
    </source>
</reference>
<proteinExistence type="predicted"/>
<dbReference type="EMBL" id="LJOY01000005">
    <property type="protein sequence ID" value="OBQ26987.1"/>
    <property type="molecule type" value="Genomic_DNA"/>
</dbReference>